<gene>
    <name evidence="4" type="ordered locus">Plabr_0689</name>
</gene>
<keyword evidence="5" id="KW-1185">Reference proteome</keyword>
<dbReference type="PROSITE" id="PS51186">
    <property type="entry name" value="GNAT"/>
    <property type="match status" value="1"/>
</dbReference>
<accession>F0SG27</accession>
<feature type="domain" description="N-acetyltransferase" evidence="3">
    <location>
        <begin position="1"/>
        <end position="149"/>
    </location>
</feature>
<evidence type="ECO:0000313" key="4">
    <source>
        <dbReference type="EMBL" id="ADY58316.1"/>
    </source>
</evidence>
<sequence length="157" mass="17807">MEIRRALPADRDVLLDVWLRSVQATHTFVSQADIEEMTPQVREYLGSSETDFWVVCDESARPIGFMGLGGSQIESLFLAPEFLRRGTGRRMIEHARSLHSELTVDVNEQNADAVAFYQAVGFVVERRSELDDQGRPYPLLHLRWRATSPIATETETA</sequence>
<dbReference type="InterPro" id="IPR000182">
    <property type="entry name" value="GNAT_dom"/>
</dbReference>
<protein>
    <submittedName>
        <fullName evidence="4">GCN5-related N-acetyltransferase</fullName>
    </submittedName>
</protein>
<dbReference type="STRING" id="756272.Plabr_0689"/>
<dbReference type="AlphaFoldDB" id="F0SG27"/>
<dbReference type="KEGG" id="pbs:Plabr_0689"/>
<evidence type="ECO:0000256" key="2">
    <source>
        <dbReference type="ARBA" id="ARBA00023315"/>
    </source>
</evidence>
<keyword evidence="2" id="KW-0012">Acyltransferase</keyword>
<dbReference type="InterPro" id="IPR016181">
    <property type="entry name" value="Acyl_CoA_acyltransferase"/>
</dbReference>
<evidence type="ECO:0000313" key="5">
    <source>
        <dbReference type="Proteomes" id="UP000006860"/>
    </source>
</evidence>
<dbReference type="HOGENOM" id="CLU_013985_21_0_0"/>
<dbReference type="Proteomes" id="UP000006860">
    <property type="component" value="Chromosome"/>
</dbReference>
<reference evidence="5" key="1">
    <citation type="submission" date="2011-02" db="EMBL/GenBank/DDBJ databases">
        <title>The complete genome of Planctomyces brasiliensis DSM 5305.</title>
        <authorList>
            <person name="Lucas S."/>
            <person name="Copeland A."/>
            <person name="Lapidus A."/>
            <person name="Bruce D."/>
            <person name="Goodwin L."/>
            <person name="Pitluck S."/>
            <person name="Kyrpides N."/>
            <person name="Mavromatis K."/>
            <person name="Pagani I."/>
            <person name="Ivanova N."/>
            <person name="Ovchinnikova G."/>
            <person name="Lu M."/>
            <person name="Detter J.C."/>
            <person name="Han C."/>
            <person name="Land M."/>
            <person name="Hauser L."/>
            <person name="Markowitz V."/>
            <person name="Cheng J.-F."/>
            <person name="Hugenholtz P."/>
            <person name="Woyke T."/>
            <person name="Wu D."/>
            <person name="Tindall B."/>
            <person name="Pomrenke H.G."/>
            <person name="Brambilla E."/>
            <person name="Klenk H.-P."/>
            <person name="Eisen J.A."/>
        </authorList>
    </citation>
    <scope>NUCLEOTIDE SEQUENCE [LARGE SCALE GENOMIC DNA]</scope>
    <source>
        <strain evidence="5">ATCC 49424 / DSM 5305 / JCM 21570 / NBRC 103401 / IFAM 1448</strain>
    </source>
</reference>
<organism evidence="4 5">
    <name type="scientific">Rubinisphaera brasiliensis (strain ATCC 49424 / DSM 5305 / JCM 21570 / IAM 15109 / NBRC 103401 / IFAM 1448)</name>
    <name type="common">Planctomyces brasiliensis</name>
    <dbReference type="NCBI Taxonomy" id="756272"/>
    <lineage>
        <taxon>Bacteria</taxon>
        <taxon>Pseudomonadati</taxon>
        <taxon>Planctomycetota</taxon>
        <taxon>Planctomycetia</taxon>
        <taxon>Planctomycetales</taxon>
        <taxon>Planctomycetaceae</taxon>
        <taxon>Rubinisphaera</taxon>
    </lineage>
</organism>
<dbReference type="CDD" id="cd04301">
    <property type="entry name" value="NAT_SF"/>
    <property type="match status" value="1"/>
</dbReference>
<dbReference type="PANTHER" id="PTHR43800:SF1">
    <property type="entry name" value="PEPTIDYL-LYSINE N-ACETYLTRANSFERASE YJAB"/>
    <property type="match status" value="1"/>
</dbReference>
<keyword evidence="1" id="KW-0808">Transferase</keyword>
<proteinExistence type="predicted"/>
<dbReference type="eggNOG" id="COG0456">
    <property type="taxonomic scope" value="Bacteria"/>
</dbReference>
<dbReference type="PANTHER" id="PTHR43800">
    <property type="entry name" value="PEPTIDYL-LYSINE N-ACETYLTRANSFERASE YJAB"/>
    <property type="match status" value="1"/>
</dbReference>
<dbReference type="NCBIfam" id="NF007807">
    <property type="entry name" value="PRK10514.1"/>
    <property type="match status" value="1"/>
</dbReference>
<evidence type="ECO:0000256" key="1">
    <source>
        <dbReference type="ARBA" id="ARBA00022679"/>
    </source>
</evidence>
<dbReference type="Pfam" id="PF13673">
    <property type="entry name" value="Acetyltransf_10"/>
    <property type="match status" value="1"/>
</dbReference>
<dbReference type="EMBL" id="CP002546">
    <property type="protein sequence ID" value="ADY58316.1"/>
    <property type="molecule type" value="Genomic_DNA"/>
</dbReference>
<dbReference type="RefSeq" id="WP_013627058.1">
    <property type="nucleotide sequence ID" value="NC_015174.1"/>
</dbReference>
<dbReference type="GO" id="GO:0016747">
    <property type="term" value="F:acyltransferase activity, transferring groups other than amino-acyl groups"/>
    <property type="evidence" value="ECO:0007669"/>
    <property type="project" value="InterPro"/>
</dbReference>
<dbReference type="Gene3D" id="3.40.630.30">
    <property type="match status" value="1"/>
</dbReference>
<name>F0SG27_RUBBR</name>
<evidence type="ECO:0000259" key="3">
    <source>
        <dbReference type="PROSITE" id="PS51186"/>
    </source>
</evidence>
<dbReference type="OrthoDB" id="88131at2"/>
<dbReference type="SUPFAM" id="SSF55729">
    <property type="entry name" value="Acyl-CoA N-acyltransferases (Nat)"/>
    <property type="match status" value="1"/>
</dbReference>